<gene>
    <name evidence="2" type="ORF">NQ318_000352</name>
</gene>
<evidence type="ECO:0000313" key="2">
    <source>
        <dbReference type="EMBL" id="KAJ8942372.1"/>
    </source>
</evidence>
<reference evidence="2" key="1">
    <citation type="journal article" date="2023" name="Insect Mol. Biol.">
        <title>Genome sequencing provides insights into the evolution of gene families encoding plant cell wall-degrading enzymes in longhorned beetles.</title>
        <authorList>
            <person name="Shin N.R."/>
            <person name="Okamura Y."/>
            <person name="Kirsch R."/>
            <person name="Pauchet Y."/>
        </authorList>
    </citation>
    <scope>NUCLEOTIDE SEQUENCE</scope>
    <source>
        <strain evidence="2">AMC_N1</strain>
    </source>
</reference>
<keyword evidence="3" id="KW-1185">Reference proteome</keyword>
<feature type="compositionally biased region" description="Pro residues" evidence="1">
    <location>
        <begin position="36"/>
        <end position="45"/>
    </location>
</feature>
<accession>A0AAV8XU25</accession>
<dbReference type="EMBL" id="JAPWTK010000331">
    <property type="protein sequence ID" value="KAJ8942372.1"/>
    <property type="molecule type" value="Genomic_DNA"/>
</dbReference>
<protein>
    <submittedName>
        <fullName evidence="2">Uncharacterized protein</fullName>
    </submittedName>
</protein>
<dbReference type="AlphaFoldDB" id="A0AAV8XU25"/>
<evidence type="ECO:0000256" key="1">
    <source>
        <dbReference type="SAM" id="MobiDB-lite"/>
    </source>
</evidence>
<comment type="caution">
    <text evidence="2">The sequence shown here is derived from an EMBL/GenBank/DDBJ whole genome shotgun (WGS) entry which is preliminary data.</text>
</comment>
<organism evidence="2 3">
    <name type="scientific">Aromia moschata</name>
    <dbReference type="NCBI Taxonomy" id="1265417"/>
    <lineage>
        <taxon>Eukaryota</taxon>
        <taxon>Metazoa</taxon>
        <taxon>Ecdysozoa</taxon>
        <taxon>Arthropoda</taxon>
        <taxon>Hexapoda</taxon>
        <taxon>Insecta</taxon>
        <taxon>Pterygota</taxon>
        <taxon>Neoptera</taxon>
        <taxon>Endopterygota</taxon>
        <taxon>Coleoptera</taxon>
        <taxon>Polyphaga</taxon>
        <taxon>Cucujiformia</taxon>
        <taxon>Chrysomeloidea</taxon>
        <taxon>Cerambycidae</taxon>
        <taxon>Cerambycinae</taxon>
        <taxon>Callichromatini</taxon>
        <taxon>Aromia</taxon>
    </lineage>
</organism>
<feature type="region of interest" description="Disordered" evidence="1">
    <location>
        <begin position="123"/>
        <end position="142"/>
    </location>
</feature>
<evidence type="ECO:0000313" key="3">
    <source>
        <dbReference type="Proteomes" id="UP001162162"/>
    </source>
</evidence>
<dbReference type="Proteomes" id="UP001162162">
    <property type="component" value="Unassembled WGS sequence"/>
</dbReference>
<feature type="region of interest" description="Disordered" evidence="1">
    <location>
        <begin position="1"/>
        <end position="50"/>
    </location>
</feature>
<feature type="region of interest" description="Disordered" evidence="1">
    <location>
        <begin position="62"/>
        <end position="102"/>
    </location>
</feature>
<feature type="compositionally biased region" description="Basic and acidic residues" evidence="1">
    <location>
        <begin position="62"/>
        <end position="91"/>
    </location>
</feature>
<proteinExistence type="predicted"/>
<name>A0AAV8XU25_9CUCU</name>
<feature type="compositionally biased region" description="Basic and acidic residues" evidence="1">
    <location>
        <begin position="1"/>
        <end position="12"/>
    </location>
</feature>
<sequence length="142" mass="14631">MDKTKVDAKIGGKTDTLPKSPTAASLYEPNAAVPGAVPPHWPAQTPPSVRARPLVAVRAVERALERPSSEGRGSRRTVAEEKERSGGKEPARMTATGASATASPSAAAAAFFAWPPLLLHPGHPPCCRAPGAPAPSGRLCRG</sequence>